<proteinExistence type="predicted"/>
<organism evidence="1 2">
    <name type="scientific">Mycolicibacterium canariasense</name>
    <name type="common">Mycobacterium canariasense</name>
    <dbReference type="NCBI Taxonomy" id="228230"/>
    <lineage>
        <taxon>Bacteria</taxon>
        <taxon>Bacillati</taxon>
        <taxon>Actinomycetota</taxon>
        <taxon>Actinomycetes</taxon>
        <taxon>Mycobacteriales</taxon>
        <taxon>Mycobacteriaceae</taxon>
        <taxon>Mycolicibacterium</taxon>
    </lineage>
</organism>
<dbReference type="EMBL" id="BCSY01000058">
    <property type="protein sequence ID" value="GAS96789.1"/>
    <property type="molecule type" value="Genomic_DNA"/>
</dbReference>
<reference evidence="2" key="2">
    <citation type="submission" date="2016-02" db="EMBL/GenBank/DDBJ databases">
        <title>Draft genome sequence of five rapidly growing Mycobacterium species.</title>
        <authorList>
            <person name="Katahira K."/>
            <person name="Gotou Y."/>
            <person name="Iida K."/>
            <person name="Ogura Y."/>
            <person name="Hayashi T."/>
        </authorList>
    </citation>
    <scope>NUCLEOTIDE SEQUENCE [LARGE SCALE GENOMIC DNA]</scope>
    <source>
        <strain evidence="2">JCM15298</strain>
    </source>
</reference>
<accession>A0A100WF46</accession>
<protein>
    <submittedName>
        <fullName evidence="1">Uncharacterized protein</fullName>
    </submittedName>
</protein>
<gene>
    <name evidence="1" type="ORF">RMCC_3755</name>
</gene>
<dbReference type="Proteomes" id="UP000069443">
    <property type="component" value="Unassembled WGS sequence"/>
</dbReference>
<evidence type="ECO:0000313" key="2">
    <source>
        <dbReference type="Proteomes" id="UP000069443"/>
    </source>
</evidence>
<comment type="caution">
    <text evidence="1">The sequence shown here is derived from an EMBL/GenBank/DDBJ whole genome shotgun (WGS) entry which is preliminary data.</text>
</comment>
<name>A0A100WF46_MYCCR</name>
<reference evidence="2" key="1">
    <citation type="journal article" date="2016" name="Genome Announc.">
        <title>Draft Genome Sequences of Five Rapidly Growing Mycobacterium Species, M. thermoresistibile, M. fortuitum subsp. acetamidolyticum, M. canariasense, M. brisbanense, and M. novocastrense.</title>
        <authorList>
            <person name="Katahira K."/>
            <person name="Ogura Y."/>
            <person name="Gotoh Y."/>
            <person name="Hayashi T."/>
        </authorList>
    </citation>
    <scope>NUCLEOTIDE SEQUENCE [LARGE SCALE GENOMIC DNA]</scope>
    <source>
        <strain evidence="2">JCM15298</strain>
    </source>
</reference>
<evidence type="ECO:0000313" key="1">
    <source>
        <dbReference type="EMBL" id="GAS96789.1"/>
    </source>
</evidence>
<dbReference type="STRING" id="228230.RMCC_3755"/>
<dbReference type="OrthoDB" id="4775197at2"/>
<dbReference type="AlphaFoldDB" id="A0A100WF46"/>
<dbReference type="RefSeq" id="WP_131805331.1">
    <property type="nucleotide sequence ID" value="NZ_BCSY01000058.1"/>
</dbReference>
<keyword evidence="2" id="KW-1185">Reference proteome</keyword>
<sequence>MSQSPNSQSFVAAASNRRLNHLLLWDALAHPLTPVPPWRTGAAADQERVEHFAELVAEWGSKGKLSCECCGERDESVGYTGHVRNAAVLCALCAFGVECQRGVCADAPRMGERRAPARRPRFRR</sequence>